<name>A0AAW1IDL4_POPJA</name>
<dbReference type="Proteomes" id="UP001458880">
    <property type="component" value="Unassembled WGS sequence"/>
</dbReference>
<evidence type="ECO:0000313" key="3">
    <source>
        <dbReference type="Proteomes" id="UP001458880"/>
    </source>
</evidence>
<evidence type="ECO:0000313" key="2">
    <source>
        <dbReference type="EMBL" id="KAK9687411.1"/>
    </source>
</evidence>
<sequence length="101" mass="11254">MRIQEWISHSSSGKHVVAVVANILRKRLEPHGIATYTSKPAQNPESLSMINEEDPESLSMINEEEHHHTPFAPTPPATTAHDDPKARAINFTHMDEDPNAP</sequence>
<proteinExistence type="predicted"/>
<dbReference type="AlphaFoldDB" id="A0AAW1IDL4"/>
<gene>
    <name evidence="2" type="ORF">QE152_g36292</name>
</gene>
<comment type="caution">
    <text evidence="2">The sequence shown here is derived from an EMBL/GenBank/DDBJ whole genome shotgun (WGS) entry which is preliminary data.</text>
</comment>
<keyword evidence="3" id="KW-1185">Reference proteome</keyword>
<dbReference type="EMBL" id="JASPKY010000645">
    <property type="protein sequence ID" value="KAK9687411.1"/>
    <property type="molecule type" value="Genomic_DNA"/>
</dbReference>
<organism evidence="2 3">
    <name type="scientific">Popillia japonica</name>
    <name type="common">Japanese beetle</name>
    <dbReference type="NCBI Taxonomy" id="7064"/>
    <lineage>
        <taxon>Eukaryota</taxon>
        <taxon>Metazoa</taxon>
        <taxon>Ecdysozoa</taxon>
        <taxon>Arthropoda</taxon>
        <taxon>Hexapoda</taxon>
        <taxon>Insecta</taxon>
        <taxon>Pterygota</taxon>
        <taxon>Neoptera</taxon>
        <taxon>Endopterygota</taxon>
        <taxon>Coleoptera</taxon>
        <taxon>Polyphaga</taxon>
        <taxon>Scarabaeiformia</taxon>
        <taxon>Scarabaeidae</taxon>
        <taxon>Rutelinae</taxon>
        <taxon>Popillia</taxon>
    </lineage>
</organism>
<feature type="compositionally biased region" description="Polar residues" evidence="1">
    <location>
        <begin position="35"/>
        <end position="49"/>
    </location>
</feature>
<protein>
    <submittedName>
        <fullName evidence="2">Uncharacterized protein</fullName>
    </submittedName>
</protein>
<feature type="region of interest" description="Disordered" evidence="1">
    <location>
        <begin position="33"/>
        <end position="83"/>
    </location>
</feature>
<evidence type="ECO:0000256" key="1">
    <source>
        <dbReference type="SAM" id="MobiDB-lite"/>
    </source>
</evidence>
<accession>A0AAW1IDL4</accession>
<reference evidence="2 3" key="1">
    <citation type="journal article" date="2024" name="BMC Genomics">
        <title>De novo assembly and annotation of Popillia japonica's genome with initial clues to its potential as an invasive pest.</title>
        <authorList>
            <person name="Cucini C."/>
            <person name="Boschi S."/>
            <person name="Funari R."/>
            <person name="Cardaioli E."/>
            <person name="Iannotti N."/>
            <person name="Marturano G."/>
            <person name="Paoli F."/>
            <person name="Bruttini M."/>
            <person name="Carapelli A."/>
            <person name="Frati F."/>
            <person name="Nardi F."/>
        </authorList>
    </citation>
    <scope>NUCLEOTIDE SEQUENCE [LARGE SCALE GENOMIC DNA]</scope>
    <source>
        <strain evidence="2">DMR45628</strain>
    </source>
</reference>